<name>A0A0G4G1B8_VITBC</name>
<evidence type="ECO:0000313" key="1">
    <source>
        <dbReference type="EMBL" id="CEM21284.1"/>
    </source>
</evidence>
<dbReference type="EMBL" id="CDMY01000540">
    <property type="protein sequence ID" value="CEM21284.1"/>
    <property type="molecule type" value="Genomic_DNA"/>
</dbReference>
<organism evidence="1 2">
    <name type="scientific">Vitrella brassicaformis (strain CCMP3155)</name>
    <dbReference type="NCBI Taxonomy" id="1169540"/>
    <lineage>
        <taxon>Eukaryota</taxon>
        <taxon>Sar</taxon>
        <taxon>Alveolata</taxon>
        <taxon>Colpodellida</taxon>
        <taxon>Vitrellaceae</taxon>
        <taxon>Vitrella</taxon>
    </lineage>
</organism>
<dbReference type="VEuPathDB" id="CryptoDB:Vbra_22639"/>
<dbReference type="PhylomeDB" id="A0A0G4G1B8"/>
<dbReference type="AlphaFoldDB" id="A0A0G4G1B8"/>
<protein>
    <submittedName>
        <fullName evidence="1">Uncharacterized protein</fullName>
    </submittedName>
</protein>
<keyword evidence="2" id="KW-1185">Reference proteome</keyword>
<gene>
    <name evidence="1" type="ORF">Vbra_22639</name>
</gene>
<reference evidence="1 2" key="1">
    <citation type="submission" date="2014-11" db="EMBL/GenBank/DDBJ databases">
        <authorList>
            <person name="Zhu J."/>
            <person name="Qi W."/>
            <person name="Song R."/>
        </authorList>
    </citation>
    <scope>NUCLEOTIDE SEQUENCE [LARGE SCALE GENOMIC DNA]</scope>
</reference>
<proteinExistence type="predicted"/>
<dbReference type="InParanoid" id="A0A0G4G1B8"/>
<sequence length="339" mass="38415">MAPLVVEYARNAAEFELDADADLLARVPPYIKKYLQFHARLMKSEYKGARAAAVNFGVKTHSDSCTVSLEHWLWGGEKGKYFTLEMAQVRAFRATWPFFVTMQFDEVRKALGVPSGGIKSSAFGFWLFLASVLSGFVDEGEEVYNAYLERPRALWELSLAQRLGSRPEREDAQLAFVEALYHGRALNSLGREDADVLLKVIDMLTPIGQARPPADSSPTQGSTYDKWLLCQLLLSVAYKRCWIQGIGVASQQLAQLDKCLDTLSTHARHATMNWLLPCYHLEFAICNAKDCALVRQHLAEAEKLKSRISCQELKDTLDRRVKGVLERVKKREKQRKVER</sequence>
<dbReference type="Proteomes" id="UP000041254">
    <property type="component" value="Unassembled WGS sequence"/>
</dbReference>
<evidence type="ECO:0000313" key="2">
    <source>
        <dbReference type="Proteomes" id="UP000041254"/>
    </source>
</evidence>
<accession>A0A0G4G1B8</accession>